<dbReference type="InterPro" id="IPR013087">
    <property type="entry name" value="Znf_C2H2_type"/>
</dbReference>
<feature type="compositionally biased region" description="Pro residues" evidence="1">
    <location>
        <begin position="172"/>
        <end position="181"/>
    </location>
</feature>
<evidence type="ECO:0000256" key="1">
    <source>
        <dbReference type="SAM" id="MobiDB-lite"/>
    </source>
</evidence>
<evidence type="ECO:0000313" key="3">
    <source>
        <dbReference type="EMBL" id="KAK0630552.1"/>
    </source>
</evidence>
<dbReference type="AlphaFoldDB" id="A0AA39XBT5"/>
<dbReference type="Proteomes" id="UP001174934">
    <property type="component" value="Unassembled WGS sequence"/>
</dbReference>
<feature type="compositionally biased region" description="Polar residues" evidence="1">
    <location>
        <begin position="320"/>
        <end position="368"/>
    </location>
</feature>
<protein>
    <recommendedName>
        <fullName evidence="2">C2H2-type domain-containing protein</fullName>
    </recommendedName>
</protein>
<feature type="domain" description="C2H2-type" evidence="2">
    <location>
        <begin position="385"/>
        <end position="410"/>
    </location>
</feature>
<evidence type="ECO:0000259" key="2">
    <source>
        <dbReference type="SMART" id="SM00355"/>
    </source>
</evidence>
<dbReference type="PANTHER" id="PTHR46179">
    <property type="entry name" value="ZINC FINGER PROTEIN"/>
    <property type="match status" value="1"/>
</dbReference>
<reference evidence="3" key="1">
    <citation type="submission" date="2023-06" db="EMBL/GenBank/DDBJ databases">
        <title>Genome-scale phylogeny and comparative genomics of the fungal order Sordariales.</title>
        <authorList>
            <consortium name="Lawrence Berkeley National Laboratory"/>
            <person name="Hensen N."/>
            <person name="Bonometti L."/>
            <person name="Westerberg I."/>
            <person name="Brannstrom I.O."/>
            <person name="Guillou S."/>
            <person name="Cros-Aarteil S."/>
            <person name="Calhoun S."/>
            <person name="Haridas S."/>
            <person name="Kuo A."/>
            <person name="Mondo S."/>
            <person name="Pangilinan J."/>
            <person name="Riley R."/>
            <person name="LaButti K."/>
            <person name="Andreopoulos B."/>
            <person name="Lipzen A."/>
            <person name="Chen C."/>
            <person name="Yanf M."/>
            <person name="Daum C."/>
            <person name="Ng V."/>
            <person name="Clum A."/>
            <person name="Steindorff A."/>
            <person name="Ohm R."/>
            <person name="Martin F."/>
            <person name="Silar P."/>
            <person name="Natvig D."/>
            <person name="Lalanne C."/>
            <person name="Gautier V."/>
            <person name="Ament-velasquez S.L."/>
            <person name="Kruys A."/>
            <person name="Hutchinson M.I."/>
            <person name="Powell A.J."/>
            <person name="Barry K."/>
            <person name="Miller A.N."/>
            <person name="Grigoriev I.V."/>
            <person name="Debuchy R."/>
            <person name="Gladieux P."/>
            <person name="Thoren M.H."/>
            <person name="Johannesson H."/>
        </authorList>
    </citation>
    <scope>NUCLEOTIDE SEQUENCE</scope>
    <source>
        <strain evidence="3">SMH3391-2</strain>
    </source>
</reference>
<feature type="region of interest" description="Disordered" evidence="1">
    <location>
        <begin position="1"/>
        <end position="77"/>
    </location>
</feature>
<keyword evidence="4" id="KW-1185">Reference proteome</keyword>
<dbReference type="PANTHER" id="PTHR46179:SF19">
    <property type="entry name" value="C2H2 FINGER DOMAIN TRANSCRIPTION FACTOR (EUROFUNG)-RELATED"/>
    <property type="match status" value="1"/>
</dbReference>
<dbReference type="EMBL" id="JAULSR010000002">
    <property type="protein sequence ID" value="KAK0630552.1"/>
    <property type="molecule type" value="Genomic_DNA"/>
</dbReference>
<dbReference type="Gene3D" id="3.30.160.60">
    <property type="entry name" value="Classic Zinc Finger"/>
    <property type="match status" value="1"/>
</dbReference>
<gene>
    <name evidence="3" type="ORF">B0T17DRAFT_489969</name>
</gene>
<dbReference type="GO" id="GO:0005634">
    <property type="term" value="C:nucleus"/>
    <property type="evidence" value="ECO:0007669"/>
    <property type="project" value="TreeGrafter"/>
</dbReference>
<dbReference type="SUPFAM" id="SSF57667">
    <property type="entry name" value="beta-beta-alpha zinc fingers"/>
    <property type="match status" value="1"/>
</dbReference>
<dbReference type="SMART" id="SM00355">
    <property type="entry name" value="ZnF_C2H2"/>
    <property type="match status" value="2"/>
</dbReference>
<dbReference type="InterPro" id="IPR036236">
    <property type="entry name" value="Znf_C2H2_sf"/>
</dbReference>
<feature type="region of interest" description="Disordered" evidence="1">
    <location>
        <begin position="271"/>
        <end position="368"/>
    </location>
</feature>
<organism evidence="3 4">
    <name type="scientific">Bombardia bombarda</name>
    <dbReference type="NCBI Taxonomy" id="252184"/>
    <lineage>
        <taxon>Eukaryota</taxon>
        <taxon>Fungi</taxon>
        <taxon>Dikarya</taxon>
        <taxon>Ascomycota</taxon>
        <taxon>Pezizomycotina</taxon>
        <taxon>Sordariomycetes</taxon>
        <taxon>Sordariomycetidae</taxon>
        <taxon>Sordariales</taxon>
        <taxon>Lasiosphaeriaceae</taxon>
        <taxon>Bombardia</taxon>
    </lineage>
</organism>
<name>A0AA39XBT5_9PEZI</name>
<feature type="region of interest" description="Disordered" evidence="1">
    <location>
        <begin position="150"/>
        <end position="253"/>
    </location>
</feature>
<comment type="caution">
    <text evidence="3">The sequence shown here is derived from an EMBL/GenBank/DDBJ whole genome shotgun (WGS) entry which is preliminary data.</text>
</comment>
<feature type="domain" description="C2H2-type" evidence="2">
    <location>
        <begin position="416"/>
        <end position="445"/>
    </location>
</feature>
<sequence length="483" mass="52398">MSTTAAPNLAHDVPLSDLYDPDDVLPRNSPLLTPHRPKLRLSPSPSPIIPYHRVSPPPSPGTKKSNRRNKVQPSQGDAVLLNFLGDGKRPDIAIQASRQALPSDNEEEDNSIFYESDSSLGGAADMGALDLKTLAAGALSLRGFVSPSIDPGGGIDGTELTPSATKDGVQEQPPPEPPVQPPVKSVQTVQTMQAASPSPYSPDSALSREAPSMLRPLKKDVNSPTGSLSLNHHGEGLPPIHINSPRSDASGHTPLPPIRVQIGDLKQLETKHEQERLRKTPSFPHSPPGALTRLPAMHGHHTSPPVSPAETFRSRDPMSPAQTSSNSHTSMYYINYPQPNAFNQRSPRAEYSGSSTTETPSSDQSTPATVDRMSIDGITNHQGTYHCQYPGCNAPPFQTQYLLNSHANVHSSVRPHYCPVAGCSRSEGGKGFKRKNEMIRHGLVHDSPGYVCPFCPDREHKYPRPDNLQRYVYELFRGLAFGN</sequence>
<accession>A0AA39XBT5</accession>
<dbReference type="InterPro" id="IPR051061">
    <property type="entry name" value="Zinc_finger_trans_reg"/>
</dbReference>
<proteinExistence type="predicted"/>
<feature type="compositionally biased region" description="Low complexity" evidence="1">
    <location>
        <begin position="182"/>
        <end position="207"/>
    </location>
</feature>
<dbReference type="GO" id="GO:0006357">
    <property type="term" value="P:regulation of transcription by RNA polymerase II"/>
    <property type="evidence" value="ECO:0007669"/>
    <property type="project" value="TreeGrafter"/>
</dbReference>
<evidence type="ECO:0000313" key="4">
    <source>
        <dbReference type="Proteomes" id="UP001174934"/>
    </source>
</evidence>